<evidence type="ECO:0000259" key="7">
    <source>
        <dbReference type="Pfam" id="PF00892"/>
    </source>
</evidence>
<organism evidence="8 9">
    <name type="scientific">candidate division WOR_3 bacterium SM23_60</name>
    <dbReference type="NCBI Taxonomy" id="1703780"/>
    <lineage>
        <taxon>Bacteria</taxon>
        <taxon>Bacteria division WOR-3</taxon>
    </lineage>
</organism>
<name>A0A0S8GHN1_UNCW3</name>
<dbReference type="SUPFAM" id="SSF103481">
    <property type="entry name" value="Multidrug resistance efflux transporter EmrE"/>
    <property type="match status" value="2"/>
</dbReference>
<protein>
    <recommendedName>
        <fullName evidence="7">EamA domain-containing protein</fullName>
    </recommendedName>
</protein>
<evidence type="ECO:0000256" key="4">
    <source>
        <dbReference type="ARBA" id="ARBA00022989"/>
    </source>
</evidence>
<evidence type="ECO:0000256" key="6">
    <source>
        <dbReference type="SAM" id="Phobius"/>
    </source>
</evidence>
<keyword evidence="3 6" id="KW-0812">Transmembrane</keyword>
<dbReference type="GO" id="GO:0005886">
    <property type="term" value="C:plasma membrane"/>
    <property type="evidence" value="ECO:0007669"/>
    <property type="project" value="UniProtKB-SubCell"/>
</dbReference>
<comment type="caution">
    <text evidence="8">The sequence shown here is derived from an EMBL/GenBank/DDBJ whole genome shotgun (WGS) entry which is preliminary data.</text>
</comment>
<keyword evidence="4 6" id="KW-1133">Transmembrane helix</keyword>
<feature type="transmembrane region" description="Helical" evidence="6">
    <location>
        <begin position="109"/>
        <end position="126"/>
    </location>
</feature>
<feature type="transmembrane region" description="Helical" evidence="6">
    <location>
        <begin position="251"/>
        <end position="269"/>
    </location>
</feature>
<dbReference type="InterPro" id="IPR037185">
    <property type="entry name" value="EmrE-like"/>
</dbReference>
<feature type="transmembrane region" description="Helical" evidence="6">
    <location>
        <begin position="78"/>
        <end position="97"/>
    </location>
</feature>
<proteinExistence type="predicted"/>
<dbReference type="EMBL" id="LJUO01000055">
    <property type="protein sequence ID" value="KPK71755.1"/>
    <property type="molecule type" value="Genomic_DNA"/>
</dbReference>
<comment type="subcellular location">
    <subcellularLocation>
        <location evidence="1">Cell membrane</location>
        <topology evidence="1">Multi-pass membrane protein</topology>
    </subcellularLocation>
</comment>
<reference evidence="8 9" key="1">
    <citation type="journal article" date="2015" name="Microbiome">
        <title>Genomic resolution of linkages in carbon, nitrogen, and sulfur cycling among widespread estuary sediment bacteria.</title>
        <authorList>
            <person name="Baker B.J."/>
            <person name="Lazar C.S."/>
            <person name="Teske A.P."/>
            <person name="Dick G.J."/>
        </authorList>
    </citation>
    <scope>NUCLEOTIDE SEQUENCE [LARGE SCALE GENOMIC DNA]</scope>
    <source>
        <strain evidence="8">SM23_60</strain>
    </source>
</reference>
<dbReference type="Pfam" id="PF00892">
    <property type="entry name" value="EamA"/>
    <property type="match status" value="2"/>
</dbReference>
<feature type="transmembrane region" description="Helical" evidence="6">
    <location>
        <begin position="159"/>
        <end position="177"/>
    </location>
</feature>
<evidence type="ECO:0000256" key="1">
    <source>
        <dbReference type="ARBA" id="ARBA00004651"/>
    </source>
</evidence>
<evidence type="ECO:0000313" key="8">
    <source>
        <dbReference type="EMBL" id="KPK71755.1"/>
    </source>
</evidence>
<feature type="transmembrane region" description="Helical" evidence="6">
    <location>
        <begin position="219"/>
        <end position="239"/>
    </location>
</feature>
<evidence type="ECO:0000256" key="2">
    <source>
        <dbReference type="ARBA" id="ARBA00022475"/>
    </source>
</evidence>
<dbReference type="PANTHER" id="PTHR42920:SF5">
    <property type="entry name" value="EAMA DOMAIN-CONTAINING PROTEIN"/>
    <property type="match status" value="1"/>
</dbReference>
<dbReference type="InterPro" id="IPR000620">
    <property type="entry name" value="EamA_dom"/>
</dbReference>
<keyword evidence="5 6" id="KW-0472">Membrane</keyword>
<feature type="transmembrane region" description="Helical" evidence="6">
    <location>
        <begin position="275"/>
        <end position="294"/>
    </location>
</feature>
<dbReference type="Proteomes" id="UP000051096">
    <property type="component" value="Unassembled WGS sequence"/>
</dbReference>
<feature type="transmembrane region" description="Helical" evidence="6">
    <location>
        <begin position="189"/>
        <end position="207"/>
    </location>
</feature>
<evidence type="ECO:0000256" key="5">
    <source>
        <dbReference type="ARBA" id="ARBA00023136"/>
    </source>
</evidence>
<feature type="domain" description="EamA" evidence="7">
    <location>
        <begin position="15"/>
        <end position="148"/>
    </location>
</feature>
<feature type="domain" description="EamA" evidence="7">
    <location>
        <begin position="158"/>
        <end position="291"/>
    </location>
</feature>
<dbReference type="InterPro" id="IPR051258">
    <property type="entry name" value="Diverse_Substrate_Transporter"/>
</dbReference>
<accession>A0A0S8GHN1</accession>
<evidence type="ECO:0000256" key="3">
    <source>
        <dbReference type="ARBA" id="ARBA00022692"/>
    </source>
</evidence>
<feature type="transmembrane region" description="Helical" evidence="6">
    <location>
        <begin position="46"/>
        <end position="66"/>
    </location>
</feature>
<evidence type="ECO:0000313" key="9">
    <source>
        <dbReference type="Proteomes" id="UP000051096"/>
    </source>
</evidence>
<sequence length="303" mass="33296">MVRTDVTHAQRNETKGFIYALIGTLLVSTNYVTAKYGLMGFNPETFSLVWTAAASIYTFCIVLITGHHRELKVQRSSVKHITVLGIATGAGMVLAWAGLALLDPSFASFIWRFAPVLTIVLSAVILKERLQLREMLPIALMVAGGALSTYGQWHIVGTGVMLTLLATCMVAVQMVTVKMKVSEISPHVLVFYRVSGAAVCIAIWTILTGKLHFNVAPSFWVVTLIGAFLGPSMSFQYTFRSYTYWDLSRSSIVLTVQPLFVLPLAYLAFGRIPTGLQLLGGCIIVAGAFWLAMIHRTRMTQLQ</sequence>
<gene>
    <name evidence="8" type="ORF">AMJ87_06760</name>
</gene>
<dbReference type="AlphaFoldDB" id="A0A0S8GHN1"/>
<dbReference type="PANTHER" id="PTHR42920">
    <property type="entry name" value="OS03G0707200 PROTEIN-RELATED"/>
    <property type="match status" value="1"/>
</dbReference>
<feature type="transmembrane region" description="Helical" evidence="6">
    <location>
        <begin position="16"/>
        <end position="34"/>
    </location>
</feature>
<keyword evidence="2" id="KW-1003">Cell membrane</keyword>